<dbReference type="PANTHER" id="PTHR24166:SF48">
    <property type="entry name" value="PROTEIN VAPYRIN"/>
    <property type="match status" value="1"/>
</dbReference>
<dbReference type="PROSITE" id="PS50088">
    <property type="entry name" value="ANK_REPEAT"/>
    <property type="match status" value="2"/>
</dbReference>
<accession>A0A034WEX8</accession>
<dbReference type="OrthoDB" id="366390at2759"/>
<dbReference type="PRINTS" id="PR01415">
    <property type="entry name" value="ANKYRIN"/>
</dbReference>
<dbReference type="SUPFAM" id="SSF48403">
    <property type="entry name" value="Ankyrin repeat"/>
    <property type="match status" value="2"/>
</dbReference>
<dbReference type="Pfam" id="PF12796">
    <property type="entry name" value="Ank_2"/>
    <property type="match status" value="3"/>
</dbReference>
<feature type="repeat" description="ANK" evidence="3">
    <location>
        <begin position="167"/>
        <end position="199"/>
    </location>
</feature>
<evidence type="ECO:0000256" key="3">
    <source>
        <dbReference type="PROSITE-ProRule" id="PRU00023"/>
    </source>
</evidence>
<dbReference type="SMART" id="SM00248">
    <property type="entry name" value="ANK"/>
    <property type="match status" value="10"/>
</dbReference>
<dbReference type="InterPro" id="IPR050889">
    <property type="entry name" value="Dendritic_Spine_Reg/Scaffold"/>
</dbReference>
<dbReference type="AlphaFoldDB" id="A0A034WEX8"/>
<proteinExistence type="predicted"/>
<organism evidence="4">
    <name type="scientific">Bactrocera dorsalis</name>
    <name type="common">Oriental fruit fly</name>
    <name type="synonym">Dacus dorsalis</name>
    <dbReference type="NCBI Taxonomy" id="27457"/>
    <lineage>
        <taxon>Eukaryota</taxon>
        <taxon>Metazoa</taxon>
        <taxon>Ecdysozoa</taxon>
        <taxon>Arthropoda</taxon>
        <taxon>Hexapoda</taxon>
        <taxon>Insecta</taxon>
        <taxon>Pterygota</taxon>
        <taxon>Neoptera</taxon>
        <taxon>Endopterygota</taxon>
        <taxon>Diptera</taxon>
        <taxon>Brachycera</taxon>
        <taxon>Muscomorpha</taxon>
        <taxon>Tephritoidea</taxon>
        <taxon>Tephritidae</taxon>
        <taxon>Bactrocera</taxon>
        <taxon>Bactrocera</taxon>
    </lineage>
</organism>
<evidence type="ECO:0000313" key="4">
    <source>
        <dbReference type="EMBL" id="JAC52333.1"/>
    </source>
</evidence>
<feature type="repeat" description="ANK" evidence="3">
    <location>
        <begin position="232"/>
        <end position="264"/>
    </location>
</feature>
<reference evidence="4" key="1">
    <citation type="journal article" date="2014" name="BMC Genomics">
        <title>Characterizing the developmental transcriptome of the oriental fruit fly, Bactrocera dorsalis (Diptera: Tephritidae) through comparative genomic analysis with Drosophila melanogaster utilizing modENCODE datasets.</title>
        <authorList>
            <person name="Geib S.M."/>
            <person name="Calla B."/>
            <person name="Hall B."/>
            <person name="Hou S."/>
            <person name="Manoukis N.C."/>
        </authorList>
    </citation>
    <scope>NUCLEOTIDE SEQUENCE</scope>
    <source>
        <strain evidence="4">Punador</strain>
    </source>
</reference>
<dbReference type="PANTHER" id="PTHR24166">
    <property type="entry name" value="ROLLING PEBBLES, ISOFORM B"/>
    <property type="match status" value="1"/>
</dbReference>
<name>A0A034WEX8_BACDO</name>
<keyword evidence="2 3" id="KW-0040">ANK repeat</keyword>
<dbReference type="EMBL" id="GAKP01006619">
    <property type="protein sequence ID" value="JAC52333.1"/>
    <property type="molecule type" value="Transcribed_RNA"/>
</dbReference>
<sequence>MHSPINAFELNERLMTAVQTGNFHGVLDCLMEGARATIVSTSCGRTAVGTAALVGDAEILELLIQSCEEPDLDIFNRNHSNSFEMETECTPDGMDNLEWEDEFIENCNDCEQSSGEHVAQDAEDTSLYYYYAKTFERTGAIITRMDEPYAVATNCGHQQDVHRADALLMTPLHYAAACGHVECVRVLLSHGATVDAVNSDGYTPLHVGVAYAEVAHMLLKHGANPNLKTLNTGETALHLAIRNHSVAVANVILQTNMNINETDDIDQTPLMCAIVANLDGLAATLIERSARINLQDKEGHNALYYAVVQNNVPLTVRLLKRGARRITSHYLLHHCVRYSMREMAETLISHGDSLNVRNKDGLTPILIAILSQKIDMLEFLLRVATAQQSQGNTIVDTVENELLIAVQYIDTVQDFIPIARILFAHSEGRWMCASFTSMSWSCYIPYCQTPLARAVMLNKFDIAEFLVKEGVDITQVCGDHGINHLRATNASGALEFAKLLVHTGYKFPILRTELANKWTDERRHFEVEMFRLCSTPLSLQSLCRIVTRNQLLGLLSGSAAMRQRYSTTKRESSLCRMISLLGVPKILQKYLYEFDDCASVMKNTCNVDGGG</sequence>
<gene>
    <name evidence="4" type="primary">ANK1</name>
</gene>
<dbReference type="InterPro" id="IPR002110">
    <property type="entry name" value="Ankyrin_rpt"/>
</dbReference>
<evidence type="ECO:0000256" key="1">
    <source>
        <dbReference type="ARBA" id="ARBA00022737"/>
    </source>
</evidence>
<dbReference type="Gene3D" id="1.25.40.20">
    <property type="entry name" value="Ankyrin repeat-containing domain"/>
    <property type="match status" value="3"/>
</dbReference>
<keyword evidence="1" id="KW-0677">Repeat</keyword>
<dbReference type="InterPro" id="IPR036770">
    <property type="entry name" value="Ankyrin_rpt-contain_sf"/>
</dbReference>
<protein>
    <submittedName>
        <fullName evidence="4">Ankyrin-1</fullName>
    </submittedName>
</protein>
<dbReference type="PROSITE" id="PS50297">
    <property type="entry name" value="ANK_REP_REGION"/>
    <property type="match status" value="2"/>
</dbReference>
<evidence type="ECO:0000256" key="2">
    <source>
        <dbReference type="ARBA" id="ARBA00023043"/>
    </source>
</evidence>